<dbReference type="RefSeq" id="WP_078276905.1">
    <property type="nucleotide sequence ID" value="NZ_CAACXO010000041.1"/>
</dbReference>
<dbReference type="Proteomes" id="UP000190435">
    <property type="component" value="Unassembled WGS sequence"/>
</dbReference>
<dbReference type="EMBL" id="MUXU01000045">
    <property type="protein sequence ID" value="OOR88848.1"/>
    <property type="molecule type" value="Genomic_DNA"/>
</dbReference>
<keyword evidence="4" id="KW-1185">Reference proteome</keyword>
<dbReference type="Proteomes" id="UP000255279">
    <property type="component" value="Unassembled WGS sequence"/>
</dbReference>
<keyword evidence="1 2" id="KW-0489">Methyltransferase</keyword>
<comment type="similarity">
    <text evidence="1">Belongs to the RlmJ family.</text>
</comment>
<feature type="binding site" evidence="1">
    <location>
        <position position="128"/>
    </location>
    <ligand>
        <name>S-adenosyl-L-methionine</name>
        <dbReference type="ChEBI" id="CHEBI:59789"/>
    </ligand>
</feature>
<dbReference type="GO" id="GO:0070475">
    <property type="term" value="P:rRNA base methylation"/>
    <property type="evidence" value="ECO:0007669"/>
    <property type="project" value="UniProtKB-UniRule"/>
</dbReference>
<dbReference type="EC" id="2.1.1.266" evidence="1"/>
<dbReference type="PANTHER" id="PTHR37426:SF1">
    <property type="entry name" value="RIBOSOMAL RNA LARGE SUBUNIT METHYLTRANSFERASE J"/>
    <property type="match status" value="1"/>
</dbReference>
<feature type="binding site" evidence="1">
    <location>
        <position position="173"/>
    </location>
    <ligand>
        <name>S-adenosyl-L-methionine</name>
        <dbReference type="ChEBI" id="CHEBI:59789"/>
    </ligand>
</feature>
<dbReference type="PANTHER" id="PTHR37426">
    <property type="entry name" value="RIBOSOMAL RNA LARGE SUBUNIT METHYLTRANSFERASE J"/>
    <property type="match status" value="1"/>
</dbReference>
<dbReference type="GO" id="GO:0005829">
    <property type="term" value="C:cytosol"/>
    <property type="evidence" value="ECO:0007669"/>
    <property type="project" value="TreeGrafter"/>
</dbReference>
<evidence type="ECO:0000313" key="3">
    <source>
        <dbReference type="EMBL" id="STZ10208.1"/>
    </source>
</evidence>
<feature type="binding site" evidence="1">
    <location>
        <begin position="152"/>
        <end position="153"/>
    </location>
    <ligand>
        <name>S-adenosyl-L-methionine</name>
        <dbReference type="ChEBI" id="CHEBI:59789"/>
    </ligand>
</feature>
<dbReference type="OrthoDB" id="9791274at2"/>
<dbReference type="Pfam" id="PF04378">
    <property type="entry name" value="RsmJ"/>
    <property type="match status" value="1"/>
</dbReference>
<comment type="catalytic activity">
    <reaction evidence="1">
        <text>adenosine(2030) in 23S rRNA + S-adenosyl-L-methionine = N(6)-methyladenosine(2030) in 23S rRNA + S-adenosyl-L-homocysteine + H(+)</text>
        <dbReference type="Rhea" id="RHEA:43736"/>
        <dbReference type="Rhea" id="RHEA-COMP:10668"/>
        <dbReference type="Rhea" id="RHEA-COMP:10669"/>
        <dbReference type="ChEBI" id="CHEBI:15378"/>
        <dbReference type="ChEBI" id="CHEBI:57856"/>
        <dbReference type="ChEBI" id="CHEBI:59789"/>
        <dbReference type="ChEBI" id="CHEBI:74411"/>
        <dbReference type="ChEBI" id="CHEBI:74449"/>
        <dbReference type="EC" id="2.1.1.266"/>
    </reaction>
</comment>
<dbReference type="AlphaFoldDB" id="A0A1S9ZZI5"/>
<keyword evidence="1 2" id="KW-0808">Transferase</keyword>
<accession>A0A1S9ZZI5</accession>
<evidence type="ECO:0000313" key="4">
    <source>
        <dbReference type="Proteomes" id="UP000190435"/>
    </source>
</evidence>
<evidence type="ECO:0000313" key="2">
    <source>
        <dbReference type="EMBL" id="OOR88848.1"/>
    </source>
</evidence>
<keyword evidence="1" id="KW-0694">RNA-binding</keyword>
<dbReference type="GO" id="GO:0003723">
    <property type="term" value="F:RNA binding"/>
    <property type="evidence" value="ECO:0007669"/>
    <property type="project" value="UniProtKB-UniRule"/>
</dbReference>
<feature type="binding site" evidence="1">
    <location>
        <position position="105"/>
    </location>
    <ligand>
        <name>S-adenosyl-L-methionine</name>
        <dbReference type="ChEBI" id="CHEBI:59789"/>
    </ligand>
</feature>
<reference evidence="2 4" key="1">
    <citation type="submission" date="2017-02" db="EMBL/GenBank/DDBJ databases">
        <title>Draft genome sequence of Moraxella caviae CCUG 355 type strain.</title>
        <authorList>
            <person name="Engstrom-Jakobsson H."/>
            <person name="Salva-Serra F."/>
            <person name="Thorell K."/>
            <person name="Gonzales-Siles L."/>
            <person name="Karlsson R."/>
            <person name="Boulund F."/>
            <person name="Engstrand L."/>
            <person name="Moore E."/>
        </authorList>
    </citation>
    <scope>NUCLEOTIDE SEQUENCE [LARGE SCALE GENOMIC DNA]</scope>
    <source>
        <strain evidence="2 4">CCUG 355</strain>
    </source>
</reference>
<feature type="binding site" evidence="1">
    <location>
        <position position="41"/>
    </location>
    <ligand>
        <name>S-adenosyl-L-methionine</name>
        <dbReference type="ChEBI" id="CHEBI:59789"/>
    </ligand>
</feature>
<feature type="binding site" evidence="1">
    <location>
        <position position="18"/>
    </location>
    <ligand>
        <name>S-adenosyl-L-methionine</name>
        <dbReference type="ChEBI" id="CHEBI:59789"/>
    </ligand>
</feature>
<dbReference type="InterPro" id="IPR007473">
    <property type="entry name" value="RlmJ"/>
</dbReference>
<comment type="function">
    <text evidence="1">Specifically methylates the adenine in position 2030 of 23S rRNA.</text>
</comment>
<dbReference type="EMBL" id="UGQE01000001">
    <property type="protein sequence ID" value="STZ10208.1"/>
    <property type="molecule type" value="Genomic_DNA"/>
</dbReference>
<keyword evidence="1" id="KW-0698">rRNA processing</keyword>
<name>A0A1S9ZZI5_9GAMM</name>
<sequence length="296" mass="33572">MNYKHAYHAGNFADVAKHILLLQLLAQFSKKAKPFYVLDAYGGRGLYSLDSIEAHKTNEAQKGVFALENAIANGVNKPTPKAVHQYLDDLAYARKKYDRHVYPGSPWFIAHHSEHHSADAPLRAEAFEAVADEYDALNYQLYQLPIGIHHRNAFEGVPAVLPPKEKRGVVLLDPPFEQEHKDFSRLVDLLVASHKKFATGTLVLWYPIKNIEAVELFYKKMKRTEIKKQLICELNLYPNDVAVGMNGTGLFVINPPWQFDENAKEILEFLAPILKPDNAPAMKLEEMAKVKWLVGE</sequence>
<dbReference type="Gene3D" id="3.40.50.150">
    <property type="entry name" value="Vaccinia Virus protein VP39"/>
    <property type="match status" value="1"/>
</dbReference>
<reference evidence="3 5" key="2">
    <citation type="submission" date="2018-06" db="EMBL/GenBank/DDBJ databases">
        <authorList>
            <consortium name="Pathogen Informatics"/>
            <person name="Doyle S."/>
        </authorList>
    </citation>
    <scope>NUCLEOTIDE SEQUENCE [LARGE SCALE GENOMIC DNA]</scope>
    <source>
        <strain evidence="3 5">NCTC10293</strain>
    </source>
</reference>
<organism evidence="2 4">
    <name type="scientific">Moraxella caviae</name>
    <dbReference type="NCBI Taxonomy" id="34060"/>
    <lineage>
        <taxon>Bacteria</taxon>
        <taxon>Pseudomonadati</taxon>
        <taxon>Pseudomonadota</taxon>
        <taxon>Gammaproteobacteria</taxon>
        <taxon>Moraxellales</taxon>
        <taxon>Moraxellaceae</taxon>
        <taxon>Moraxella</taxon>
    </lineage>
</organism>
<feature type="active site" description="Proton acceptor" evidence="1">
    <location>
        <position position="173"/>
    </location>
</feature>
<protein>
    <recommendedName>
        <fullName evidence="1">Ribosomal RNA large subunit methyltransferase J</fullName>
        <ecNumber evidence="1">2.1.1.266</ecNumber>
    </recommendedName>
    <alternativeName>
        <fullName evidence="1">23S rRNA (adenine(2030)-N6)-methyltransferase</fullName>
    </alternativeName>
    <alternativeName>
        <fullName evidence="1">23S rRNA m6A2030 methyltransferase</fullName>
    </alternativeName>
</protein>
<dbReference type="GO" id="GO:0036307">
    <property type="term" value="F:23S rRNA (adenine(2030)-N(6))-methyltransferase activity"/>
    <property type="evidence" value="ECO:0007669"/>
    <property type="project" value="UniProtKB-UniRule"/>
</dbReference>
<dbReference type="SUPFAM" id="SSF53335">
    <property type="entry name" value="S-adenosyl-L-methionine-dependent methyltransferases"/>
    <property type="match status" value="1"/>
</dbReference>
<dbReference type="InterPro" id="IPR029063">
    <property type="entry name" value="SAM-dependent_MTases_sf"/>
</dbReference>
<evidence type="ECO:0000313" key="5">
    <source>
        <dbReference type="Proteomes" id="UP000255279"/>
    </source>
</evidence>
<comment type="subunit">
    <text evidence="1">Monomer.</text>
</comment>
<evidence type="ECO:0000256" key="1">
    <source>
        <dbReference type="HAMAP-Rule" id="MF_00934"/>
    </source>
</evidence>
<keyword evidence="1" id="KW-0949">S-adenosyl-L-methionine</keyword>
<dbReference type="STRING" id="34060.B0181_07555"/>
<proteinExistence type="inferred from homology"/>
<dbReference type="HAMAP" id="MF_00934">
    <property type="entry name" value="23SrRNA_methyltr_J"/>
    <property type="match status" value="1"/>
</dbReference>
<gene>
    <name evidence="1" type="primary">rlmJ</name>
    <name evidence="2" type="ORF">B0181_07555</name>
    <name evidence="3" type="ORF">NCTC10293_00538</name>
</gene>
<feature type="site" description="Interaction with substrate rRNA" evidence="1">
    <location>
        <position position="3"/>
    </location>
</feature>